<proteinExistence type="inferred from homology"/>
<dbReference type="NCBIfam" id="TIGR01462">
    <property type="entry name" value="greA"/>
    <property type="match status" value="1"/>
</dbReference>
<dbReference type="GO" id="GO:0006354">
    <property type="term" value="P:DNA-templated transcription elongation"/>
    <property type="evidence" value="ECO:0007669"/>
    <property type="project" value="TreeGrafter"/>
</dbReference>
<evidence type="ECO:0000313" key="12">
    <source>
        <dbReference type="EMBL" id="OGY65969.1"/>
    </source>
</evidence>
<dbReference type="PIRSF" id="PIRSF006092">
    <property type="entry name" value="GreA_GreB"/>
    <property type="match status" value="1"/>
</dbReference>
<dbReference type="InterPro" id="IPR036953">
    <property type="entry name" value="GreA/GreB_C_sf"/>
</dbReference>
<evidence type="ECO:0000256" key="5">
    <source>
        <dbReference type="ARBA" id="ARBA00023163"/>
    </source>
</evidence>
<evidence type="ECO:0000259" key="10">
    <source>
        <dbReference type="Pfam" id="PF01272"/>
    </source>
</evidence>
<dbReference type="HAMAP" id="MF_00105">
    <property type="entry name" value="GreA_GreB"/>
    <property type="match status" value="1"/>
</dbReference>
<gene>
    <name evidence="8" type="primary">greA</name>
    <name evidence="12" type="ORF">A3A16_01110</name>
</gene>
<dbReference type="PANTHER" id="PTHR30437">
    <property type="entry name" value="TRANSCRIPTION ELONGATION FACTOR GREA"/>
    <property type="match status" value="1"/>
</dbReference>
<keyword evidence="12" id="KW-0251">Elongation factor</keyword>
<comment type="similarity">
    <text evidence="1 8 9">Belongs to the GreA/GreB family.</text>
</comment>
<dbReference type="InterPro" id="IPR022691">
    <property type="entry name" value="Tscrpt_elong_fac_GreA/B_N"/>
</dbReference>
<organism evidence="12 13">
    <name type="scientific">Candidatus Harrisonbacteria bacterium RIFCSPLOWO2_01_FULL_44_18</name>
    <dbReference type="NCBI Taxonomy" id="1798407"/>
    <lineage>
        <taxon>Bacteria</taxon>
        <taxon>Candidatus Harrisoniibacteriota</taxon>
    </lineage>
</organism>
<feature type="coiled-coil region" evidence="8">
    <location>
        <begin position="3"/>
        <end position="30"/>
    </location>
</feature>
<dbReference type="GO" id="GO:0003746">
    <property type="term" value="F:translation elongation factor activity"/>
    <property type="evidence" value="ECO:0007669"/>
    <property type="project" value="UniProtKB-KW"/>
</dbReference>
<keyword evidence="3 8" id="KW-0805">Transcription regulation</keyword>
<dbReference type="InterPro" id="IPR018151">
    <property type="entry name" value="TF_GreA/GreB_CS"/>
</dbReference>
<dbReference type="InterPro" id="IPR036805">
    <property type="entry name" value="Tscrpt_elong_fac_GreA/B_N_sf"/>
</dbReference>
<feature type="domain" description="Transcription elongation factor GreA/GreB N-terminal" evidence="11">
    <location>
        <begin position="4"/>
        <end position="73"/>
    </location>
</feature>
<evidence type="ECO:0000256" key="9">
    <source>
        <dbReference type="RuleBase" id="RU000556"/>
    </source>
</evidence>
<keyword evidence="5 8" id="KW-0804">Transcription</keyword>
<accession>A0A1G1ZNH2</accession>
<evidence type="ECO:0000256" key="7">
    <source>
        <dbReference type="ARBA" id="ARBA00030776"/>
    </source>
</evidence>
<dbReference type="Pfam" id="PF03449">
    <property type="entry name" value="GreA_GreB_N"/>
    <property type="match status" value="1"/>
</dbReference>
<keyword evidence="4 8" id="KW-0238">DNA-binding</keyword>
<dbReference type="NCBIfam" id="NF001263">
    <property type="entry name" value="PRK00226.1-4"/>
    <property type="match status" value="1"/>
</dbReference>
<dbReference type="GO" id="GO:0070063">
    <property type="term" value="F:RNA polymerase binding"/>
    <property type="evidence" value="ECO:0007669"/>
    <property type="project" value="InterPro"/>
</dbReference>
<dbReference type="Gene3D" id="1.10.287.180">
    <property type="entry name" value="Transcription elongation factor, GreA/GreB, N-terminal domain"/>
    <property type="match status" value="1"/>
</dbReference>
<dbReference type="GO" id="GO:0003677">
    <property type="term" value="F:DNA binding"/>
    <property type="evidence" value="ECO:0007669"/>
    <property type="project" value="UniProtKB-UniRule"/>
</dbReference>
<dbReference type="PANTHER" id="PTHR30437:SF4">
    <property type="entry name" value="TRANSCRIPTION ELONGATION FACTOR GREA"/>
    <property type="match status" value="1"/>
</dbReference>
<dbReference type="AlphaFoldDB" id="A0A1G1ZNH2"/>
<dbReference type="InterPro" id="IPR023459">
    <property type="entry name" value="Tscrpt_elong_fac_GreA/B_fam"/>
</dbReference>
<dbReference type="Pfam" id="PF01272">
    <property type="entry name" value="GreA_GreB"/>
    <property type="match status" value="1"/>
</dbReference>
<evidence type="ECO:0000256" key="2">
    <source>
        <dbReference type="ARBA" id="ARBA00013729"/>
    </source>
</evidence>
<comment type="function">
    <text evidence="6 8 9">Necessary for efficient RNA polymerase transcription elongation past template-encoded arresting sites. The arresting sites in DNA have the property of trapping a certain fraction of elongating RNA polymerases that pass through, resulting in locked ternary complexes. Cleavage of the nascent transcript by cleavage factors such as GreA or GreB allows the resumption of elongation from the new 3'terminus. GreA releases sequences of 2 to 3 nucleotides.</text>
</comment>
<dbReference type="InterPro" id="IPR006359">
    <property type="entry name" value="Tscrpt_elong_fac_GreA"/>
</dbReference>
<dbReference type="EMBL" id="MHJJ01000005">
    <property type="protein sequence ID" value="OGY65969.1"/>
    <property type="molecule type" value="Genomic_DNA"/>
</dbReference>
<dbReference type="FunFam" id="1.10.287.180:FF:000001">
    <property type="entry name" value="Transcription elongation factor GreA"/>
    <property type="match status" value="1"/>
</dbReference>
<feature type="domain" description="Transcription elongation factor GreA/GreB C-terminal" evidence="10">
    <location>
        <begin position="79"/>
        <end position="151"/>
    </location>
</feature>
<dbReference type="FunFam" id="3.10.50.30:FF:000001">
    <property type="entry name" value="Transcription elongation factor GreA"/>
    <property type="match status" value="1"/>
</dbReference>
<evidence type="ECO:0000256" key="3">
    <source>
        <dbReference type="ARBA" id="ARBA00023015"/>
    </source>
</evidence>
<dbReference type="Proteomes" id="UP000177942">
    <property type="component" value="Unassembled WGS sequence"/>
</dbReference>
<evidence type="ECO:0000256" key="8">
    <source>
        <dbReference type="HAMAP-Rule" id="MF_00105"/>
    </source>
</evidence>
<dbReference type="GO" id="GO:0032784">
    <property type="term" value="P:regulation of DNA-templated transcription elongation"/>
    <property type="evidence" value="ECO:0007669"/>
    <property type="project" value="UniProtKB-UniRule"/>
</dbReference>
<dbReference type="SUPFAM" id="SSF46557">
    <property type="entry name" value="GreA transcript cleavage protein, N-terminal domain"/>
    <property type="match status" value="1"/>
</dbReference>
<evidence type="ECO:0000256" key="1">
    <source>
        <dbReference type="ARBA" id="ARBA00008213"/>
    </source>
</evidence>
<evidence type="ECO:0000256" key="6">
    <source>
        <dbReference type="ARBA" id="ARBA00024916"/>
    </source>
</evidence>
<sequence length="151" mass="16876">MDYYLTQERLQELKQELNYLKTEKRLEVAERLKRAKELGDLSENSEYFEAREEQGQVEGRIAELEDIIKNATIIQKAASKDKVSIGSTIEIAKDGLKSKFTIVGSNEARPEAGLISNESPLGRAFLDKKAGDLVKVKTPGGEVSYKIVSIE</sequence>
<evidence type="ECO:0000313" key="13">
    <source>
        <dbReference type="Proteomes" id="UP000177942"/>
    </source>
</evidence>
<name>A0A1G1ZNH2_9BACT</name>
<evidence type="ECO:0000256" key="4">
    <source>
        <dbReference type="ARBA" id="ARBA00023125"/>
    </source>
</evidence>
<protein>
    <recommendedName>
        <fullName evidence="2 8">Transcription elongation factor GreA</fullName>
    </recommendedName>
    <alternativeName>
        <fullName evidence="7 8">Transcript cleavage factor GreA</fullName>
    </alternativeName>
</protein>
<dbReference type="PROSITE" id="PS00829">
    <property type="entry name" value="GREAB_1"/>
    <property type="match status" value="1"/>
</dbReference>
<evidence type="ECO:0000259" key="11">
    <source>
        <dbReference type="Pfam" id="PF03449"/>
    </source>
</evidence>
<dbReference type="InterPro" id="IPR001437">
    <property type="entry name" value="Tscrpt_elong_fac_GreA/B_C"/>
</dbReference>
<dbReference type="STRING" id="1798407.A3A16_01110"/>
<reference evidence="12 13" key="1">
    <citation type="journal article" date="2016" name="Nat. Commun.">
        <title>Thousands of microbial genomes shed light on interconnected biogeochemical processes in an aquifer system.</title>
        <authorList>
            <person name="Anantharaman K."/>
            <person name="Brown C.T."/>
            <person name="Hug L.A."/>
            <person name="Sharon I."/>
            <person name="Castelle C.J."/>
            <person name="Probst A.J."/>
            <person name="Thomas B.C."/>
            <person name="Singh A."/>
            <person name="Wilkins M.J."/>
            <person name="Karaoz U."/>
            <person name="Brodie E.L."/>
            <person name="Williams K.H."/>
            <person name="Hubbard S.S."/>
            <person name="Banfield J.F."/>
        </authorList>
    </citation>
    <scope>NUCLEOTIDE SEQUENCE [LARGE SCALE GENOMIC DNA]</scope>
</reference>
<dbReference type="InterPro" id="IPR028624">
    <property type="entry name" value="Tscrpt_elong_fac_GreA/B"/>
</dbReference>
<dbReference type="SUPFAM" id="SSF54534">
    <property type="entry name" value="FKBP-like"/>
    <property type="match status" value="1"/>
</dbReference>
<comment type="caution">
    <text evidence="12">The sequence shown here is derived from an EMBL/GenBank/DDBJ whole genome shotgun (WGS) entry which is preliminary data.</text>
</comment>
<keyword evidence="12" id="KW-0648">Protein biosynthesis</keyword>
<dbReference type="Gene3D" id="3.10.50.30">
    <property type="entry name" value="Transcription elongation factor, GreA/GreB, C-terminal domain"/>
    <property type="match status" value="1"/>
</dbReference>
<keyword evidence="8" id="KW-0175">Coiled coil</keyword>